<reference evidence="3" key="1">
    <citation type="submission" date="2021-02" db="EMBL/GenBank/DDBJ databases">
        <authorList>
            <person name="Nowell W R."/>
        </authorList>
    </citation>
    <scope>NUCLEOTIDE SEQUENCE</scope>
</reference>
<keyword evidence="2" id="KW-0812">Transmembrane</keyword>
<evidence type="ECO:0000256" key="1">
    <source>
        <dbReference type="SAM" id="MobiDB-lite"/>
    </source>
</evidence>
<accession>A0A815JYH4</accession>
<keyword evidence="2" id="KW-1133">Transmembrane helix</keyword>
<feature type="transmembrane region" description="Helical" evidence="2">
    <location>
        <begin position="24"/>
        <end position="45"/>
    </location>
</feature>
<dbReference type="Proteomes" id="UP000663860">
    <property type="component" value="Unassembled WGS sequence"/>
</dbReference>
<comment type="caution">
    <text evidence="3">The sequence shown here is derived from an EMBL/GenBank/DDBJ whole genome shotgun (WGS) entry which is preliminary data.</text>
</comment>
<sequence length="88" mass="9935">MLILLASIWRYITGIKTFGSQYYVYGSFFSYYVNFLFPFGCVATIPKLKTKIKKILLCWKIKPSAVGPRTVTNQQQPTGHKPITAGIA</sequence>
<keyword evidence="2" id="KW-0472">Membrane</keyword>
<proteinExistence type="predicted"/>
<evidence type="ECO:0000256" key="2">
    <source>
        <dbReference type="SAM" id="Phobius"/>
    </source>
</evidence>
<protein>
    <submittedName>
        <fullName evidence="3">Uncharacterized protein</fullName>
    </submittedName>
</protein>
<dbReference type="AlphaFoldDB" id="A0A815JYH4"/>
<name>A0A815JYH4_9BILA</name>
<evidence type="ECO:0000313" key="4">
    <source>
        <dbReference type="Proteomes" id="UP000663860"/>
    </source>
</evidence>
<feature type="region of interest" description="Disordered" evidence="1">
    <location>
        <begin position="68"/>
        <end position="88"/>
    </location>
</feature>
<gene>
    <name evidence="3" type="ORF">IZO911_LOCUS38580</name>
</gene>
<organism evidence="3 4">
    <name type="scientific">Adineta steineri</name>
    <dbReference type="NCBI Taxonomy" id="433720"/>
    <lineage>
        <taxon>Eukaryota</taxon>
        <taxon>Metazoa</taxon>
        <taxon>Spiralia</taxon>
        <taxon>Gnathifera</taxon>
        <taxon>Rotifera</taxon>
        <taxon>Eurotatoria</taxon>
        <taxon>Bdelloidea</taxon>
        <taxon>Adinetida</taxon>
        <taxon>Adinetidae</taxon>
        <taxon>Adineta</taxon>
    </lineage>
</organism>
<evidence type="ECO:0000313" key="3">
    <source>
        <dbReference type="EMBL" id="CAF1384050.1"/>
    </source>
</evidence>
<dbReference type="EMBL" id="CAJNOE010001078">
    <property type="protein sequence ID" value="CAF1384050.1"/>
    <property type="molecule type" value="Genomic_DNA"/>
</dbReference>